<name>A0ABN7VTP2_GIGMA</name>
<evidence type="ECO:0000313" key="1">
    <source>
        <dbReference type="EMBL" id="CAG8798257.1"/>
    </source>
</evidence>
<sequence>MLNNLNKEGIKVNAVVTDCAHQHEVASIFKTRGALKNFATKVEESNDEDLNGFPEFLLAYISNNEWWNDFMQLKTLLEPYMASLNKLQRDKENDDQSLDEDTEEEPLISLSENDMELENPGKQIQTNVSHFDTDKCVEVEAGGSFIDSLLRPDYINLLL</sequence>
<reference evidence="1 2" key="1">
    <citation type="submission" date="2021-06" db="EMBL/GenBank/DDBJ databases">
        <authorList>
            <person name="Kallberg Y."/>
            <person name="Tangrot J."/>
            <person name="Rosling A."/>
        </authorList>
    </citation>
    <scope>NUCLEOTIDE SEQUENCE [LARGE SCALE GENOMIC DNA]</scope>
    <source>
        <strain evidence="1 2">120-4 pot B 10/14</strain>
    </source>
</reference>
<dbReference type="EMBL" id="CAJVQB010021895">
    <property type="protein sequence ID" value="CAG8798257.1"/>
    <property type="molecule type" value="Genomic_DNA"/>
</dbReference>
<accession>A0ABN7VTP2</accession>
<keyword evidence="2" id="KW-1185">Reference proteome</keyword>
<gene>
    <name evidence="1" type="ORF">GMARGA_LOCUS22560</name>
</gene>
<comment type="caution">
    <text evidence="1">The sequence shown here is derived from an EMBL/GenBank/DDBJ whole genome shotgun (WGS) entry which is preliminary data.</text>
</comment>
<protein>
    <submittedName>
        <fullName evidence="1">1161_t:CDS:1</fullName>
    </submittedName>
</protein>
<feature type="non-terminal residue" evidence="1">
    <location>
        <position position="159"/>
    </location>
</feature>
<proteinExistence type="predicted"/>
<organism evidence="1 2">
    <name type="scientific">Gigaspora margarita</name>
    <dbReference type="NCBI Taxonomy" id="4874"/>
    <lineage>
        <taxon>Eukaryota</taxon>
        <taxon>Fungi</taxon>
        <taxon>Fungi incertae sedis</taxon>
        <taxon>Mucoromycota</taxon>
        <taxon>Glomeromycotina</taxon>
        <taxon>Glomeromycetes</taxon>
        <taxon>Diversisporales</taxon>
        <taxon>Gigasporaceae</taxon>
        <taxon>Gigaspora</taxon>
    </lineage>
</organism>
<dbReference type="Proteomes" id="UP000789901">
    <property type="component" value="Unassembled WGS sequence"/>
</dbReference>
<evidence type="ECO:0000313" key="2">
    <source>
        <dbReference type="Proteomes" id="UP000789901"/>
    </source>
</evidence>